<evidence type="ECO:0000256" key="5">
    <source>
        <dbReference type="ARBA" id="ARBA00022679"/>
    </source>
</evidence>
<dbReference type="GO" id="GO:0005737">
    <property type="term" value="C:cytoplasm"/>
    <property type="evidence" value="ECO:0007669"/>
    <property type="project" value="UniProtKB-SubCell"/>
</dbReference>
<keyword evidence="8" id="KW-1208">Phospholipid metabolism</keyword>
<keyword evidence="7" id="KW-0594">Phospholipid biosynthesis</keyword>
<dbReference type="InterPro" id="IPR003664">
    <property type="entry name" value="FA_synthesis"/>
</dbReference>
<keyword evidence="3" id="KW-0963">Cytoplasm</keyword>
<dbReference type="GO" id="GO:0006633">
    <property type="term" value="P:fatty acid biosynthetic process"/>
    <property type="evidence" value="ECO:0007669"/>
    <property type="project" value="InterPro"/>
</dbReference>
<reference evidence="11" key="1">
    <citation type="journal article" date="2015" name="Nature">
        <title>Complex archaea that bridge the gap between prokaryotes and eukaryotes.</title>
        <authorList>
            <person name="Spang A."/>
            <person name="Saw J.H."/>
            <person name="Jorgensen S.L."/>
            <person name="Zaremba-Niedzwiedzka K."/>
            <person name="Martijn J."/>
            <person name="Lind A.E."/>
            <person name="van Eijk R."/>
            <person name="Schleper C."/>
            <person name="Guy L."/>
            <person name="Ettema T.J."/>
        </authorList>
    </citation>
    <scope>NUCLEOTIDE SEQUENCE</scope>
</reference>
<proteinExistence type="inferred from homology"/>
<name>A0A0F9WKM6_9ZZZZ</name>
<dbReference type="GO" id="GO:0008654">
    <property type="term" value="P:phospholipid biosynthetic process"/>
    <property type="evidence" value="ECO:0007669"/>
    <property type="project" value="UniProtKB-KW"/>
</dbReference>
<comment type="subunit">
    <text evidence="10">Homodimer. Probably interacts with PlsY.</text>
</comment>
<keyword evidence="6" id="KW-0443">Lipid metabolism</keyword>
<dbReference type="GO" id="GO:0043811">
    <property type="term" value="F:phosphate:acyl-[acyl carrier protein] acyltransferase activity"/>
    <property type="evidence" value="ECO:0007669"/>
    <property type="project" value="UniProtKB-EC"/>
</dbReference>
<comment type="subcellular location">
    <subcellularLocation>
        <location evidence="2">Cytoplasm</location>
    </subcellularLocation>
</comment>
<dbReference type="SUPFAM" id="SSF53659">
    <property type="entry name" value="Isocitrate/Isopropylmalate dehydrogenase-like"/>
    <property type="match status" value="1"/>
</dbReference>
<comment type="caution">
    <text evidence="11">The sequence shown here is derived from an EMBL/GenBank/DDBJ whole genome shotgun (WGS) entry which is preliminary data.</text>
</comment>
<evidence type="ECO:0000256" key="10">
    <source>
        <dbReference type="ARBA" id="ARBA00046608"/>
    </source>
</evidence>
<organism evidence="11">
    <name type="scientific">marine sediment metagenome</name>
    <dbReference type="NCBI Taxonomy" id="412755"/>
    <lineage>
        <taxon>unclassified sequences</taxon>
        <taxon>metagenomes</taxon>
        <taxon>ecological metagenomes</taxon>
    </lineage>
</organism>
<evidence type="ECO:0000256" key="8">
    <source>
        <dbReference type="ARBA" id="ARBA00023264"/>
    </source>
</evidence>
<dbReference type="EC" id="2.3.1.274" evidence="9"/>
<evidence type="ECO:0000256" key="7">
    <source>
        <dbReference type="ARBA" id="ARBA00023209"/>
    </source>
</evidence>
<sequence length="357" mass="38058">MNSKTGITISIDAMGGDHGPDVVLAGAAIALKRHPDTRFVLFGQSDLVMPLLDADPELAAASTFHHCEISIRMDDKPSQALRQGRYKSSMWRAIEAVKTREADVAVSAGNTGALMAMAKFCLRTMANIERPAIAAIWPTLRGDSIVLDVGATIGADAQQLIDFSMMGGAMARALFGVERPTVGLLNIGVEEVKGQDEIREAGRFLKETPLSGIDYRGFVEGDDLGKGTVDVVVTEGFTGNIALKTAEGTAKQIGAYLRAAMSQTWLAKAGYILARSAFERLRDKMDPRKANGGVFLGLNGIVIKSHGGTDAEGIAAAIDLAHAMARNGLREKIEADLNSFYLRVSEEAVAIPESNPQ</sequence>
<evidence type="ECO:0000256" key="3">
    <source>
        <dbReference type="ARBA" id="ARBA00022490"/>
    </source>
</evidence>
<evidence type="ECO:0000256" key="1">
    <source>
        <dbReference type="ARBA" id="ARBA00001232"/>
    </source>
</evidence>
<dbReference type="EMBL" id="LAZR01000253">
    <property type="protein sequence ID" value="KKN79043.1"/>
    <property type="molecule type" value="Genomic_DNA"/>
</dbReference>
<dbReference type="Pfam" id="PF02504">
    <property type="entry name" value="FA_synthesis"/>
    <property type="match status" value="1"/>
</dbReference>
<dbReference type="PANTHER" id="PTHR30100">
    <property type="entry name" value="FATTY ACID/PHOSPHOLIPID SYNTHESIS PROTEIN PLSX"/>
    <property type="match status" value="1"/>
</dbReference>
<dbReference type="Gene3D" id="3.40.718.10">
    <property type="entry name" value="Isopropylmalate Dehydrogenase"/>
    <property type="match status" value="1"/>
</dbReference>
<dbReference type="PANTHER" id="PTHR30100:SF1">
    <property type="entry name" value="PHOSPHATE ACYLTRANSFERASE"/>
    <property type="match status" value="1"/>
</dbReference>
<gene>
    <name evidence="11" type="ORF">LCGC14_0343700</name>
</gene>
<evidence type="ECO:0000256" key="2">
    <source>
        <dbReference type="ARBA" id="ARBA00004496"/>
    </source>
</evidence>
<protein>
    <recommendedName>
        <fullName evidence="9">phosphate acyltransferase</fullName>
        <ecNumber evidence="9">2.3.1.274</ecNumber>
    </recommendedName>
</protein>
<dbReference type="AlphaFoldDB" id="A0A0F9WKM6"/>
<dbReference type="InterPro" id="IPR012281">
    <property type="entry name" value="Phospholipid_synth_PlsX-like"/>
</dbReference>
<dbReference type="HAMAP" id="MF_00019">
    <property type="entry name" value="PlsX"/>
    <property type="match status" value="1"/>
</dbReference>
<comment type="catalytic activity">
    <reaction evidence="1">
        <text>a fatty acyl-[ACP] + phosphate = an acyl phosphate + holo-[ACP]</text>
        <dbReference type="Rhea" id="RHEA:42292"/>
        <dbReference type="Rhea" id="RHEA-COMP:9685"/>
        <dbReference type="Rhea" id="RHEA-COMP:14125"/>
        <dbReference type="ChEBI" id="CHEBI:43474"/>
        <dbReference type="ChEBI" id="CHEBI:59918"/>
        <dbReference type="ChEBI" id="CHEBI:64479"/>
        <dbReference type="ChEBI" id="CHEBI:138651"/>
        <dbReference type="EC" id="2.3.1.274"/>
    </reaction>
</comment>
<evidence type="ECO:0000256" key="9">
    <source>
        <dbReference type="ARBA" id="ARBA00024069"/>
    </source>
</evidence>
<evidence type="ECO:0000256" key="6">
    <source>
        <dbReference type="ARBA" id="ARBA00023098"/>
    </source>
</evidence>
<evidence type="ECO:0000256" key="4">
    <source>
        <dbReference type="ARBA" id="ARBA00022516"/>
    </source>
</evidence>
<accession>A0A0F9WKM6</accession>
<keyword evidence="5" id="KW-0808">Transferase</keyword>
<dbReference type="PIRSF" id="PIRSF002465">
    <property type="entry name" value="Phsphlp_syn_PlsX"/>
    <property type="match status" value="1"/>
</dbReference>
<keyword evidence="4" id="KW-0444">Lipid biosynthesis</keyword>
<dbReference type="NCBIfam" id="TIGR00182">
    <property type="entry name" value="plsX"/>
    <property type="match status" value="1"/>
</dbReference>
<evidence type="ECO:0000313" key="11">
    <source>
        <dbReference type="EMBL" id="KKN79043.1"/>
    </source>
</evidence>